<dbReference type="EMBL" id="FMXQ01000009">
    <property type="protein sequence ID" value="SDB50445.1"/>
    <property type="molecule type" value="Genomic_DNA"/>
</dbReference>
<dbReference type="PANTHER" id="PTHR33930:SF2">
    <property type="entry name" value="BLR3452 PROTEIN"/>
    <property type="match status" value="1"/>
</dbReference>
<accession>A0A1G6E0A4</accession>
<sequence length="118" mass="12257">MKDYREMAQEVSTSAAALRKGLPDAMAGFAALGKGAYFDGALSIKFKELIALALCVASRCDGCVAYHAKRVSELGASREEVLETIGVAIQMGGGPSMVYGGEALRAFDAFQATAATGE</sequence>
<evidence type="ECO:0000313" key="3">
    <source>
        <dbReference type="Proteomes" id="UP000199071"/>
    </source>
</evidence>
<proteinExistence type="predicted"/>
<evidence type="ECO:0000259" key="1">
    <source>
        <dbReference type="Pfam" id="PF02627"/>
    </source>
</evidence>
<reference evidence="2 3" key="1">
    <citation type="submission" date="2016-10" db="EMBL/GenBank/DDBJ databases">
        <authorList>
            <person name="de Groot N.N."/>
        </authorList>
    </citation>
    <scope>NUCLEOTIDE SEQUENCE [LARGE SCALE GENOMIC DNA]</scope>
    <source>
        <strain evidence="2 3">ATCC 35022</strain>
    </source>
</reference>
<dbReference type="Pfam" id="PF02627">
    <property type="entry name" value="CMD"/>
    <property type="match status" value="1"/>
</dbReference>
<gene>
    <name evidence="2" type="ORF">SAMN02982931_03924</name>
</gene>
<dbReference type="SUPFAM" id="SSF69118">
    <property type="entry name" value="AhpD-like"/>
    <property type="match status" value="1"/>
</dbReference>
<dbReference type="AlphaFoldDB" id="A0A1G6E0A4"/>
<dbReference type="OrthoDB" id="1683318at2"/>
<dbReference type="RefSeq" id="WP_090879099.1">
    <property type="nucleotide sequence ID" value="NZ_FMXQ01000009.1"/>
</dbReference>
<protein>
    <submittedName>
        <fullName evidence="2">Alkylhydroperoxidase AhpD family core domain-containing protein</fullName>
    </submittedName>
</protein>
<organism evidence="2 3">
    <name type="scientific">Bauldia litoralis</name>
    <dbReference type="NCBI Taxonomy" id="665467"/>
    <lineage>
        <taxon>Bacteria</taxon>
        <taxon>Pseudomonadati</taxon>
        <taxon>Pseudomonadota</taxon>
        <taxon>Alphaproteobacteria</taxon>
        <taxon>Hyphomicrobiales</taxon>
        <taxon>Kaistiaceae</taxon>
        <taxon>Bauldia</taxon>
    </lineage>
</organism>
<name>A0A1G6E0A4_9HYPH</name>
<keyword evidence="2" id="KW-0575">Peroxidase</keyword>
<dbReference type="PANTHER" id="PTHR33930">
    <property type="entry name" value="ALKYL HYDROPEROXIDE REDUCTASE AHPD"/>
    <property type="match status" value="1"/>
</dbReference>
<dbReference type="Proteomes" id="UP000199071">
    <property type="component" value="Unassembled WGS sequence"/>
</dbReference>
<dbReference type="InterPro" id="IPR003779">
    <property type="entry name" value="CMD-like"/>
</dbReference>
<evidence type="ECO:0000313" key="2">
    <source>
        <dbReference type="EMBL" id="SDB50445.1"/>
    </source>
</evidence>
<dbReference type="InterPro" id="IPR029032">
    <property type="entry name" value="AhpD-like"/>
</dbReference>
<keyword evidence="2" id="KW-0560">Oxidoreductase</keyword>
<dbReference type="NCBIfam" id="TIGR00778">
    <property type="entry name" value="ahpD_dom"/>
    <property type="match status" value="1"/>
</dbReference>
<dbReference type="STRING" id="665467.SAMN02982931_03924"/>
<dbReference type="Gene3D" id="1.20.1290.10">
    <property type="entry name" value="AhpD-like"/>
    <property type="match status" value="1"/>
</dbReference>
<dbReference type="InterPro" id="IPR004675">
    <property type="entry name" value="AhpD_core"/>
</dbReference>
<keyword evidence="3" id="KW-1185">Reference proteome</keyword>
<dbReference type="GO" id="GO:0051920">
    <property type="term" value="F:peroxiredoxin activity"/>
    <property type="evidence" value="ECO:0007669"/>
    <property type="project" value="InterPro"/>
</dbReference>
<feature type="domain" description="Carboxymuconolactone decarboxylase-like" evidence="1">
    <location>
        <begin position="23"/>
        <end position="100"/>
    </location>
</feature>